<feature type="signal peptide" evidence="2">
    <location>
        <begin position="1"/>
        <end position="22"/>
    </location>
</feature>
<keyword evidence="2" id="KW-0732">Signal</keyword>
<sequence length="512" mass="58499">MSCYLLLLWLLLEIPLDTGSRADEMGNGRAMENSRPECRLRRSCPVSLRGDACCIKQGAMNKATTRQHDLGFKNPDIKFEQVYWRDVRRHEHHKCDPTLWQLCWRRVDRFKSGAMTTDVGGNNTGRVPSQESAMGCMQDRGCAEQKVFRLAVPYSPRGGYSVFPLKIRPETLANVPVDLDERVERGVPYGGHGVTQQLHDGGDETGDRQRKEQNVANSLLECSLQAVHHFLTYLAVFVRERGHQLVEQRLWGDDVPFHQFEDQQLRFLTHHLLAVPWKQSMNIKKFPAVGVSLSLTESVDDGWQHCRNVRPEVHPHPVHQVPEPRTHELERKKRHAPCYAQQTTTERVTPPPLTPPHHPTTPTRDFRRSSRQKSDVSCQSAPKKPRGYLLYILDIEITSCSVPVIGTWKETPPSVDLTGDSNPDHPVIGSLAYCESSAFDHVSTEAEDSLPYREFRPSSYKGKRKVVHLLSRRNSGVDTKRHVYLGRFNNGCARKLPRKRELAHLCRCNKRL</sequence>
<feature type="compositionally biased region" description="Pro residues" evidence="1">
    <location>
        <begin position="349"/>
        <end position="359"/>
    </location>
</feature>
<proteinExistence type="predicted"/>
<organism evidence="3">
    <name type="scientific">Timema californicum</name>
    <name type="common">California timema</name>
    <name type="synonym">Walking stick</name>
    <dbReference type="NCBI Taxonomy" id="61474"/>
    <lineage>
        <taxon>Eukaryota</taxon>
        <taxon>Metazoa</taxon>
        <taxon>Ecdysozoa</taxon>
        <taxon>Arthropoda</taxon>
        <taxon>Hexapoda</taxon>
        <taxon>Insecta</taxon>
        <taxon>Pterygota</taxon>
        <taxon>Neoptera</taxon>
        <taxon>Polyneoptera</taxon>
        <taxon>Phasmatodea</taxon>
        <taxon>Timematodea</taxon>
        <taxon>Timematoidea</taxon>
        <taxon>Timematidae</taxon>
        <taxon>Timema</taxon>
    </lineage>
</organism>
<dbReference type="EMBL" id="OE184439">
    <property type="protein sequence ID" value="CAD7576591.1"/>
    <property type="molecule type" value="Genomic_DNA"/>
</dbReference>
<accession>A0A7R9PB30</accession>
<gene>
    <name evidence="3" type="ORF">TCMB3V08_LOCUS9157</name>
</gene>
<evidence type="ECO:0000256" key="1">
    <source>
        <dbReference type="SAM" id="MobiDB-lite"/>
    </source>
</evidence>
<feature type="compositionally biased region" description="Basic and acidic residues" evidence="1">
    <location>
        <begin position="364"/>
        <end position="374"/>
    </location>
</feature>
<feature type="compositionally biased region" description="Basic and acidic residues" evidence="1">
    <location>
        <begin position="322"/>
        <end position="331"/>
    </location>
</feature>
<evidence type="ECO:0000313" key="3">
    <source>
        <dbReference type="EMBL" id="CAD7576591.1"/>
    </source>
</evidence>
<reference evidence="3" key="1">
    <citation type="submission" date="2020-11" db="EMBL/GenBank/DDBJ databases">
        <authorList>
            <person name="Tran Van P."/>
        </authorList>
    </citation>
    <scope>NUCLEOTIDE SEQUENCE</scope>
</reference>
<name>A0A7R9PB30_TIMCA</name>
<feature type="region of interest" description="Disordered" evidence="1">
    <location>
        <begin position="313"/>
        <end position="381"/>
    </location>
</feature>
<feature type="chain" id="PRO_5030597905" evidence="2">
    <location>
        <begin position="23"/>
        <end position="512"/>
    </location>
</feature>
<feature type="region of interest" description="Disordered" evidence="1">
    <location>
        <begin position="186"/>
        <end position="212"/>
    </location>
</feature>
<feature type="compositionally biased region" description="Basic and acidic residues" evidence="1">
    <location>
        <begin position="200"/>
        <end position="212"/>
    </location>
</feature>
<dbReference type="AlphaFoldDB" id="A0A7R9PB30"/>
<evidence type="ECO:0000256" key="2">
    <source>
        <dbReference type="SAM" id="SignalP"/>
    </source>
</evidence>
<protein>
    <submittedName>
        <fullName evidence="3">(California timema) hypothetical protein</fullName>
    </submittedName>
</protein>